<gene>
    <name evidence="2" type="ORF">WUBG_02377</name>
</gene>
<feature type="compositionally biased region" description="Basic and acidic residues" evidence="1">
    <location>
        <begin position="89"/>
        <end position="99"/>
    </location>
</feature>
<sequence>MPGSQSAAVLTGNSSSSYFILDGSDSQNADMMDFDDGSGPADPRLEKQQQQLLHADFYNDFGDLFDNVKEIIRNREKYDSKVHAGILDGKKSKNQHLDGGDELPGDPDPDTIFKLDEIGNFEPKETQLQSGDYGEMGEPVLIDKTLMEVKEAMREYGFNTYVSDMISLNRSIPDVRMDE</sequence>
<evidence type="ECO:0000313" key="3">
    <source>
        <dbReference type="Proteomes" id="UP000004810"/>
    </source>
</evidence>
<dbReference type="InterPro" id="IPR029044">
    <property type="entry name" value="Nucleotide-diphossugar_trans"/>
</dbReference>
<comment type="caution">
    <text evidence="2">The sequence shown here is derived from an EMBL/GenBank/DDBJ whole genome shotgun (WGS) entry which is preliminary data.</text>
</comment>
<proteinExistence type="predicted"/>
<feature type="compositionally biased region" description="Acidic residues" evidence="1">
    <location>
        <begin position="100"/>
        <end position="109"/>
    </location>
</feature>
<evidence type="ECO:0000313" key="2">
    <source>
        <dbReference type="EMBL" id="EJW86711.1"/>
    </source>
</evidence>
<evidence type="ECO:0000256" key="1">
    <source>
        <dbReference type="SAM" id="MobiDB-lite"/>
    </source>
</evidence>
<reference evidence="3" key="1">
    <citation type="submission" date="2012-08" db="EMBL/GenBank/DDBJ databases">
        <title>The Genome Sequence of Wuchereria bancrofti.</title>
        <authorList>
            <person name="Nutman T.B."/>
            <person name="Fink D.L."/>
            <person name="Russ C."/>
            <person name="Young S."/>
            <person name="Zeng Q."/>
            <person name="Koehrsen M."/>
            <person name="Alvarado L."/>
            <person name="Berlin A."/>
            <person name="Chapman S.B."/>
            <person name="Chen Z."/>
            <person name="Freedman E."/>
            <person name="Gellesch M."/>
            <person name="Goldberg J."/>
            <person name="Griggs A."/>
            <person name="Gujja S."/>
            <person name="Heilman E.R."/>
            <person name="Heiman D."/>
            <person name="Hepburn T."/>
            <person name="Howarth C."/>
            <person name="Jen D."/>
            <person name="Larson L."/>
            <person name="Lewis B."/>
            <person name="Mehta T."/>
            <person name="Park D."/>
            <person name="Pearson M."/>
            <person name="Roberts A."/>
            <person name="Saif S."/>
            <person name="Shea T."/>
            <person name="Shenoy N."/>
            <person name="Sisk P."/>
            <person name="Stolte C."/>
            <person name="Sykes S."/>
            <person name="Walk T."/>
            <person name="White J."/>
            <person name="Yandava C."/>
            <person name="Haas B."/>
            <person name="Henn M.R."/>
            <person name="Nusbaum C."/>
            <person name="Birren B."/>
        </authorList>
    </citation>
    <scope>NUCLEOTIDE SEQUENCE [LARGE SCALE GENOMIC DNA]</scope>
    <source>
        <strain evidence="3">NA</strain>
    </source>
</reference>
<dbReference type="AlphaFoldDB" id="J9EVU5"/>
<accession>J9EVU5</accession>
<dbReference type="Proteomes" id="UP000004810">
    <property type="component" value="Unassembled WGS sequence"/>
</dbReference>
<dbReference type="EMBL" id="ADBV01000631">
    <property type="protein sequence ID" value="EJW86711.1"/>
    <property type="molecule type" value="Genomic_DNA"/>
</dbReference>
<name>J9EVU5_WUCBA</name>
<dbReference type="Gene3D" id="3.90.550.10">
    <property type="entry name" value="Spore Coat Polysaccharide Biosynthesis Protein SpsA, Chain A"/>
    <property type="match status" value="1"/>
</dbReference>
<organism evidence="2 3">
    <name type="scientific">Wuchereria bancrofti</name>
    <dbReference type="NCBI Taxonomy" id="6293"/>
    <lineage>
        <taxon>Eukaryota</taxon>
        <taxon>Metazoa</taxon>
        <taxon>Ecdysozoa</taxon>
        <taxon>Nematoda</taxon>
        <taxon>Chromadorea</taxon>
        <taxon>Rhabditida</taxon>
        <taxon>Spirurina</taxon>
        <taxon>Spiruromorpha</taxon>
        <taxon>Filarioidea</taxon>
        <taxon>Onchocercidae</taxon>
        <taxon>Wuchereria</taxon>
    </lineage>
</organism>
<protein>
    <submittedName>
        <fullName evidence="2">Uncharacterized protein</fullName>
    </submittedName>
</protein>
<feature type="region of interest" description="Disordered" evidence="1">
    <location>
        <begin position="89"/>
        <end position="110"/>
    </location>
</feature>